<feature type="compositionally biased region" description="Polar residues" evidence="1">
    <location>
        <begin position="42"/>
        <end position="60"/>
    </location>
</feature>
<feature type="compositionally biased region" description="Basic and acidic residues" evidence="1">
    <location>
        <begin position="61"/>
        <end position="77"/>
    </location>
</feature>
<proteinExistence type="predicted"/>
<reference evidence="3" key="1">
    <citation type="submission" date="2022-11" db="UniProtKB">
        <authorList>
            <consortium name="WormBaseParasite"/>
        </authorList>
    </citation>
    <scope>IDENTIFICATION</scope>
</reference>
<evidence type="ECO:0000313" key="3">
    <source>
        <dbReference type="WBParaSite" id="nRc.2.0.1.t11070-RA"/>
    </source>
</evidence>
<sequence>MKKKKEGEKKRRAKNSIREDKQMKKRHALFLLYLYSNEQKTTRFNPEKNGNAQQSLSRSSNKVERLQSEMLDDRIDSNEKASLEDRVESLELRIESVERIVRKSVGWFFNFPTDTYKIDIKSTAEQKQQEIGRFISEKMAMADEEVGSLKIDWIGVFPNKEGVQCQ</sequence>
<organism evidence="2 3">
    <name type="scientific">Romanomermis culicivorax</name>
    <name type="common">Nematode worm</name>
    <dbReference type="NCBI Taxonomy" id="13658"/>
    <lineage>
        <taxon>Eukaryota</taxon>
        <taxon>Metazoa</taxon>
        <taxon>Ecdysozoa</taxon>
        <taxon>Nematoda</taxon>
        <taxon>Enoplea</taxon>
        <taxon>Dorylaimia</taxon>
        <taxon>Mermithida</taxon>
        <taxon>Mermithoidea</taxon>
        <taxon>Mermithidae</taxon>
        <taxon>Romanomermis</taxon>
    </lineage>
</organism>
<name>A0A915IA68_ROMCU</name>
<evidence type="ECO:0000256" key="1">
    <source>
        <dbReference type="SAM" id="MobiDB-lite"/>
    </source>
</evidence>
<feature type="region of interest" description="Disordered" evidence="1">
    <location>
        <begin position="42"/>
        <end position="77"/>
    </location>
</feature>
<dbReference type="WBParaSite" id="nRc.2.0.1.t11070-RA">
    <property type="protein sequence ID" value="nRc.2.0.1.t11070-RA"/>
    <property type="gene ID" value="nRc.2.0.1.g11070"/>
</dbReference>
<dbReference type="Proteomes" id="UP000887565">
    <property type="component" value="Unplaced"/>
</dbReference>
<evidence type="ECO:0000313" key="2">
    <source>
        <dbReference type="Proteomes" id="UP000887565"/>
    </source>
</evidence>
<keyword evidence="2" id="KW-1185">Reference proteome</keyword>
<feature type="region of interest" description="Disordered" evidence="1">
    <location>
        <begin position="1"/>
        <end position="22"/>
    </location>
</feature>
<dbReference type="AlphaFoldDB" id="A0A915IA68"/>
<accession>A0A915IA68</accession>
<protein>
    <submittedName>
        <fullName evidence="3">Uncharacterized protein</fullName>
    </submittedName>
</protein>